<organism evidence="2 3">
    <name type="scientific">Aureobasidium namibiae CBS 147.97</name>
    <dbReference type="NCBI Taxonomy" id="1043004"/>
    <lineage>
        <taxon>Eukaryota</taxon>
        <taxon>Fungi</taxon>
        <taxon>Dikarya</taxon>
        <taxon>Ascomycota</taxon>
        <taxon>Pezizomycotina</taxon>
        <taxon>Dothideomycetes</taxon>
        <taxon>Dothideomycetidae</taxon>
        <taxon>Dothideales</taxon>
        <taxon>Saccotheciaceae</taxon>
        <taxon>Aureobasidium</taxon>
    </lineage>
</organism>
<sequence length="223" mass="24419">MVDDGVVANRLVSAAVMPIRKGRPAGKHMLYMVHRALPSTYTILWLGTENMVVRGSLWFMVTTSHCKGAATRLTDSCRDSRRAHADHDQTSMISITPERSQASPSSALPSVYASPFSYPRCQSCNCILSQNMTMMDSPTVAIANASTTKASITMSPKNTRSAENNLPEDARTLMSSHHQRSLPSFHHPCINPRQAQTRVASPTAMHNNRLALLGMSILPSEVI</sequence>
<feature type="compositionally biased region" description="Polar residues" evidence="1">
    <location>
        <begin position="90"/>
        <end position="106"/>
    </location>
</feature>
<dbReference type="Proteomes" id="UP000027730">
    <property type="component" value="Unassembled WGS sequence"/>
</dbReference>
<dbReference type="HOGENOM" id="CLU_1239911_0_0_1"/>
<name>A0A074X1L0_9PEZI</name>
<dbReference type="AlphaFoldDB" id="A0A074X1L0"/>
<protein>
    <submittedName>
        <fullName evidence="2">Uncharacterized protein</fullName>
    </submittedName>
</protein>
<accession>A0A074X1L0</accession>
<gene>
    <name evidence="2" type="ORF">M436DRAFT_61230</name>
</gene>
<reference evidence="2 3" key="1">
    <citation type="journal article" date="2014" name="BMC Genomics">
        <title>Genome sequencing of four Aureobasidium pullulans varieties: biotechnological potential, stress tolerance, and description of new species.</title>
        <authorList>
            <person name="Gostin Ar C."/>
            <person name="Ohm R.A."/>
            <person name="Kogej T."/>
            <person name="Sonjak S."/>
            <person name="Turk M."/>
            <person name="Zajc J."/>
            <person name="Zalar P."/>
            <person name="Grube M."/>
            <person name="Sun H."/>
            <person name="Han J."/>
            <person name="Sharma A."/>
            <person name="Chiniquy J."/>
            <person name="Ngan C.Y."/>
            <person name="Lipzen A."/>
            <person name="Barry K."/>
            <person name="Grigoriev I.V."/>
            <person name="Gunde-Cimerman N."/>
        </authorList>
    </citation>
    <scope>NUCLEOTIDE SEQUENCE [LARGE SCALE GENOMIC DNA]</scope>
    <source>
        <strain evidence="2 3">CBS 147.97</strain>
    </source>
</reference>
<keyword evidence="3" id="KW-1185">Reference proteome</keyword>
<evidence type="ECO:0000313" key="2">
    <source>
        <dbReference type="EMBL" id="KEQ75932.1"/>
    </source>
</evidence>
<evidence type="ECO:0000313" key="3">
    <source>
        <dbReference type="Proteomes" id="UP000027730"/>
    </source>
</evidence>
<feature type="region of interest" description="Disordered" evidence="1">
    <location>
        <begin position="80"/>
        <end position="106"/>
    </location>
</feature>
<dbReference type="RefSeq" id="XP_013430287.1">
    <property type="nucleotide sequence ID" value="XM_013574833.1"/>
</dbReference>
<evidence type="ECO:0000256" key="1">
    <source>
        <dbReference type="SAM" id="MobiDB-lite"/>
    </source>
</evidence>
<dbReference type="GeneID" id="25413155"/>
<proteinExistence type="predicted"/>
<feature type="compositionally biased region" description="Basic and acidic residues" evidence="1">
    <location>
        <begin position="80"/>
        <end position="89"/>
    </location>
</feature>
<dbReference type="EMBL" id="KL584704">
    <property type="protein sequence ID" value="KEQ75932.1"/>
    <property type="molecule type" value="Genomic_DNA"/>
</dbReference>